<dbReference type="InterPro" id="IPR036388">
    <property type="entry name" value="WH-like_DNA-bd_sf"/>
</dbReference>
<dbReference type="Gene3D" id="1.10.10.10">
    <property type="entry name" value="Winged helix-like DNA-binding domain superfamily/Winged helix DNA-binding domain"/>
    <property type="match status" value="1"/>
</dbReference>
<comment type="caution">
    <text evidence="5">The sequence shown here is derived from an EMBL/GenBank/DDBJ whole genome shotgun (WGS) entry which is preliminary data.</text>
</comment>
<dbReference type="RefSeq" id="WP_149601704.1">
    <property type="nucleotide sequence ID" value="NZ_VTUU01000014.1"/>
</dbReference>
<evidence type="ECO:0000259" key="4">
    <source>
        <dbReference type="PROSITE" id="PS50995"/>
    </source>
</evidence>
<dbReference type="SUPFAM" id="SSF46785">
    <property type="entry name" value="Winged helix' DNA-binding domain"/>
    <property type="match status" value="1"/>
</dbReference>
<evidence type="ECO:0000256" key="2">
    <source>
        <dbReference type="ARBA" id="ARBA00023125"/>
    </source>
</evidence>
<sequence length="140" mass="16031">MENDQGFFFAVGKLHRRIAKEFGQRLTCIGMTQGLAAVMMHLELVGEGSSQSEIAQSMEVEQPTLVQLISKLEKQGIIQRKPYPGDRRKSAIYFTAKGKELLTRINSIYESTCEQLFDQIDTSQLDQTEQLLLRMWNMSR</sequence>
<evidence type="ECO:0000256" key="1">
    <source>
        <dbReference type="ARBA" id="ARBA00023015"/>
    </source>
</evidence>
<organism evidence="5 6">
    <name type="scientific">Marinobacter salinexigens</name>
    <dbReference type="NCBI Taxonomy" id="2919747"/>
    <lineage>
        <taxon>Bacteria</taxon>
        <taxon>Pseudomonadati</taxon>
        <taxon>Pseudomonadota</taxon>
        <taxon>Gammaproteobacteria</taxon>
        <taxon>Pseudomonadales</taxon>
        <taxon>Marinobacteraceae</taxon>
        <taxon>Marinobacter</taxon>
    </lineage>
</organism>
<dbReference type="SMART" id="SM00347">
    <property type="entry name" value="HTH_MARR"/>
    <property type="match status" value="1"/>
</dbReference>
<feature type="domain" description="HTH marR-type" evidence="4">
    <location>
        <begin position="4"/>
        <end position="137"/>
    </location>
</feature>
<proteinExistence type="predicted"/>
<dbReference type="PRINTS" id="PR00598">
    <property type="entry name" value="HTHMARR"/>
</dbReference>
<protein>
    <submittedName>
        <fullName evidence="5">MarR family transcriptional regulator</fullName>
    </submittedName>
</protein>
<evidence type="ECO:0000313" key="5">
    <source>
        <dbReference type="EMBL" id="KAA1170870.1"/>
    </source>
</evidence>
<dbReference type="PANTHER" id="PTHR42756:SF1">
    <property type="entry name" value="TRANSCRIPTIONAL REPRESSOR OF EMRAB OPERON"/>
    <property type="match status" value="1"/>
</dbReference>
<name>A0A5B0V8E9_9GAMM</name>
<reference evidence="5 6" key="1">
    <citation type="submission" date="2019-08" db="EMBL/GenBank/DDBJ databases">
        <title>Marinobacter ZYF650 sp. nov., a marine bacterium isolated from seawater of the Mariana trench.</title>
        <authorList>
            <person name="Ahmad W."/>
        </authorList>
    </citation>
    <scope>NUCLEOTIDE SEQUENCE [LARGE SCALE GENOMIC DNA]</scope>
    <source>
        <strain evidence="5 6">ZYF650</strain>
    </source>
</reference>
<gene>
    <name evidence="5" type="ORF">FWJ25_18280</name>
</gene>
<dbReference type="GO" id="GO:0003677">
    <property type="term" value="F:DNA binding"/>
    <property type="evidence" value="ECO:0007669"/>
    <property type="project" value="UniProtKB-KW"/>
</dbReference>
<dbReference type="EMBL" id="VTUU01000014">
    <property type="protein sequence ID" value="KAA1170870.1"/>
    <property type="molecule type" value="Genomic_DNA"/>
</dbReference>
<dbReference type="InterPro" id="IPR000835">
    <property type="entry name" value="HTH_MarR-typ"/>
</dbReference>
<dbReference type="Pfam" id="PF01047">
    <property type="entry name" value="MarR"/>
    <property type="match status" value="1"/>
</dbReference>
<evidence type="ECO:0000313" key="6">
    <source>
        <dbReference type="Proteomes" id="UP000323161"/>
    </source>
</evidence>
<keyword evidence="3" id="KW-0804">Transcription</keyword>
<dbReference type="Proteomes" id="UP000323161">
    <property type="component" value="Unassembled WGS sequence"/>
</dbReference>
<keyword evidence="2" id="KW-0238">DNA-binding</keyword>
<keyword evidence="6" id="KW-1185">Reference proteome</keyword>
<dbReference type="GO" id="GO:0003700">
    <property type="term" value="F:DNA-binding transcription factor activity"/>
    <property type="evidence" value="ECO:0007669"/>
    <property type="project" value="InterPro"/>
</dbReference>
<dbReference type="PROSITE" id="PS50995">
    <property type="entry name" value="HTH_MARR_2"/>
    <property type="match status" value="1"/>
</dbReference>
<evidence type="ECO:0000256" key="3">
    <source>
        <dbReference type="ARBA" id="ARBA00023163"/>
    </source>
</evidence>
<accession>A0A5B0V8E9</accession>
<dbReference type="InterPro" id="IPR036390">
    <property type="entry name" value="WH_DNA-bd_sf"/>
</dbReference>
<dbReference type="AlphaFoldDB" id="A0A5B0V8E9"/>
<keyword evidence="1" id="KW-0805">Transcription regulation</keyword>
<dbReference type="PANTHER" id="PTHR42756">
    <property type="entry name" value="TRANSCRIPTIONAL REGULATOR, MARR"/>
    <property type="match status" value="1"/>
</dbReference>